<name>A0A372MHY3_9SPIR</name>
<reference evidence="2" key="1">
    <citation type="submission" date="2018-08" db="EMBL/GenBank/DDBJ databases">
        <authorList>
            <person name="Grouzdev D.S."/>
            <person name="Krutkina M.S."/>
        </authorList>
    </citation>
    <scope>NUCLEOTIDE SEQUENCE [LARGE SCALE GENOMIC DNA]</scope>
    <source>
        <strain evidence="2">4-11</strain>
    </source>
</reference>
<evidence type="ECO:0000313" key="2">
    <source>
        <dbReference type="Proteomes" id="UP000264002"/>
    </source>
</evidence>
<dbReference type="Proteomes" id="UP000264002">
    <property type="component" value="Unassembled WGS sequence"/>
</dbReference>
<evidence type="ECO:0000313" key="1">
    <source>
        <dbReference type="EMBL" id="RFU94946.1"/>
    </source>
</evidence>
<proteinExistence type="predicted"/>
<gene>
    <name evidence="1" type="ORF">DYP60_06910</name>
</gene>
<organism evidence="1 2">
    <name type="scientific">Sphaerochaeta halotolerans</name>
    <dbReference type="NCBI Taxonomy" id="2293840"/>
    <lineage>
        <taxon>Bacteria</taxon>
        <taxon>Pseudomonadati</taxon>
        <taxon>Spirochaetota</taxon>
        <taxon>Spirochaetia</taxon>
        <taxon>Spirochaetales</taxon>
        <taxon>Sphaerochaetaceae</taxon>
        <taxon>Sphaerochaeta</taxon>
    </lineage>
</organism>
<comment type="caution">
    <text evidence="1">The sequence shown here is derived from an EMBL/GenBank/DDBJ whole genome shotgun (WGS) entry which is preliminary data.</text>
</comment>
<protein>
    <submittedName>
        <fullName evidence="1">Uncharacterized protein</fullName>
    </submittedName>
</protein>
<accession>A0A372MHY3</accession>
<sequence length="64" mass="7159">MLLNFGDNAVFLSMMKGKARKVSTKQCTSSSDAREKFTIRIFLVSTCMANGRLSLMLQYLGIYA</sequence>
<keyword evidence="2" id="KW-1185">Reference proteome</keyword>
<dbReference type="AlphaFoldDB" id="A0A372MHY3"/>
<dbReference type="EMBL" id="QUWK01000006">
    <property type="protein sequence ID" value="RFU94946.1"/>
    <property type="molecule type" value="Genomic_DNA"/>
</dbReference>
<reference evidence="1 2" key="2">
    <citation type="submission" date="2018-09" db="EMBL/GenBank/DDBJ databases">
        <title>Genome of Sphaerochaeta halotolerans strain 4-11.</title>
        <authorList>
            <person name="Nazina T.N."/>
            <person name="Sokolova D.S."/>
        </authorList>
    </citation>
    <scope>NUCLEOTIDE SEQUENCE [LARGE SCALE GENOMIC DNA]</scope>
    <source>
        <strain evidence="1 2">4-11</strain>
    </source>
</reference>